<dbReference type="AlphaFoldDB" id="A0A9E5JP39"/>
<keyword evidence="3" id="KW-1185">Reference proteome</keyword>
<dbReference type="RefSeq" id="WP_152584340.1">
    <property type="nucleotide sequence ID" value="NZ_VIKT02000049.1"/>
</dbReference>
<organism evidence="2 3">
    <name type="scientific">Microcella pacifica</name>
    <dbReference type="NCBI Taxonomy" id="2591847"/>
    <lineage>
        <taxon>Bacteria</taxon>
        <taxon>Bacillati</taxon>
        <taxon>Actinomycetota</taxon>
        <taxon>Actinomycetes</taxon>
        <taxon>Micrococcales</taxon>
        <taxon>Microbacteriaceae</taxon>
        <taxon>Microcella</taxon>
    </lineage>
</organism>
<keyword evidence="1" id="KW-1133">Transmembrane helix</keyword>
<keyword evidence="1" id="KW-0812">Transmembrane</keyword>
<evidence type="ECO:0000313" key="3">
    <source>
        <dbReference type="Proteomes" id="UP000818266"/>
    </source>
</evidence>
<protein>
    <submittedName>
        <fullName evidence="2">Uncharacterized protein</fullName>
    </submittedName>
</protein>
<dbReference type="OrthoDB" id="2388965at2"/>
<evidence type="ECO:0000313" key="2">
    <source>
        <dbReference type="EMBL" id="NHF64195.1"/>
    </source>
</evidence>
<proteinExistence type="predicted"/>
<evidence type="ECO:0000256" key="1">
    <source>
        <dbReference type="SAM" id="Phobius"/>
    </source>
</evidence>
<gene>
    <name evidence="2" type="ORF">FK219_013290</name>
</gene>
<keyword evidence="1" id="KW-0472">Membrane</keyword>
<reference evidence="2 3" key="1">
    <citation type="submission" date="2020-03" db="EMBL/GenBank/DDBJ databases">
        <title>Chryseoglobus sp. isolated from a deep-sea seamount.</title>
        <authorList>
            <person name="Zhang D.-C."/>
        </authorList>
    </citation>
    <scope>NUCLEOTIDE SEQUENCE [LARGE SCALE GENOMIC DNA]</scope>
    <source>
        <strain evidence="2 3">KN1116</strain>
    </source>
</reference>
<feature type="transmembrane region" description="Helical" evidence="1">
    <location>
        <begin position="136"/>
        <end position="154"/>
    </location>
</feature>
<feature type="transmembrane region" description="Helical" evidence="1">
    <location>
        <begin position="110"/>
        <end position="129"/>
    </location>
</feature>
<name>A0A9E5JP39_9MICO</name>
<dbReference type="Proteomes" id="UP000818266">
    <property type="component" value="Unassembled WGS sequence"/>
</dbReference>
<feature type="transmembrane region" description="Helical" evidence="1">
    <location>
        <begin position="12"/>
        <end position="37"/>
    </location>
</feature>
<comment type="caution">
    <text evidence="2">The sequence shown here is derived from an EMBL/GenBank/DDBJ whole genome shotgun (WGS) entry which is preliminary data.</text>
</comment>
<feature type="transmembrane region" description="Helical" evidence="1">
    <location>
        <begin position="84"/>
        <end position="104"/>
    </location>
</feature>
<sequence>MDQLSTRIGTILGGVAAGLIPMAIFTPVYAVWAIFAWPIPGTTFFIAAVAWSAFLAFRAGSLLRLARPLPRETNGYDARISRGMAIVSSIQGGLILASIVVFVVLGRYVWILPVVALIVAVHFFPMPAIFGRTIDYYLGAVMLVVAGIGLYLAGQPSIVDDA</sequence>
<accession>A0A9E5JP39</accession>
<feature type="transmembrane region" description="Helical" evidence="1">
    <location>
        <begin position="43"/>
        <end position="63"/>
    </location>
</feature>
<dbReference type="EMBL" id="VIKT02000049">
    <property type="protein sequence ID" value="NHF64195.1"/>
    <property type="molecule type" value="Genomic_DNA"/>
</dbReference>